<dbReference type="AlphaFoldDB" id="A0A0N9I780"/>
<dbReference type="KEGG" id="kphy:AOZ06_29535"/>
<sequence>MTGRDDPDLLANLRAPNAEHDGVFWHGDGRLMVFDADAASQANAENFADLTLPDRFVDQIRGRRSPAVSWRQVRSLWLSQMRVLSGENQLRALAGRMARILDNRRDQHVDFVWLSHEVMFRALVPAVIDGLSTSELTWLGRDAIAKLTRLDAGPGGQTRWQKWQAVVAQLHTGRVVRREICRRARGGYTRVDLTQPIVDRLLPSLGPDRALEAVTTVLTAIAGPPGAAASCLMYELATRPEWAATLMEEFAAGSVEQLYRTGTRSAPIAHQFVKEVLRMWSAPLLMTRSARVPLTVRANRLTVGQHYLVSPYLVNHDERHWSDPDTFDPNRWAAGADRRPPGGPYYVPFGWAPTACIGAGLGSVQLVLLAYLLCTRFRLELRAPDAARVALGAVPRPLDFDGWVRRPGSSGSHAP</sequence>
<dbReference type="CDD" id="cd00302">
    <property type="entry name" value="cytochrome_P450"/>
    <property type="match status" value="1"/>
</dbReference>
<keyword evidence="5" id="KW-0472">Membrane</keyword>
<protein>
    <submittedName>
        <fullName evidence="6">Cytochrome</fullName>
    </submittedName>
</protein>
<dbReference type="Proteomes" id="UP000063699">
    <property type="component" value="Chromosome"/>
</dbReference>
<feature type="transmembrane region" description="Helical" evidence="5">
    <location>
        <begin position="349"/>
        <end position="373"/>
    </location>
</feature>
<evidence type="ECO:0000313" key="7">
    <source>
        <dbReference type="Proteomes" id="UP000063699"/>
    </source>
</evidence>
<evidence type="ECO:0000256" key="2">
    <source>
        <dbReference type="ARBA" id="ARBA00022723"/>
    </source>
</evidence>
<keyword evidence="4" id="KW-0349">Heme</keyword>
<evidence type="ECO:0000256" key="3">
    <source>
        <dbReference type="ARBA" id="ARBA00023004"/>
    </source>
</evidence>
<dbReference type="InterPro" id="IPR001128">
    <property type="entry name" value="Cyt_P450"/>
</dbReference>
<dbReference type="GO" id="GO:0005506">
    <property type="term" value="F:iron ion binding"/>
    <property type="evidence" value="ECO:0007669"/>
    <property type="project" value="InterPro"/>
</dbReference>
<dbReference type="PANTHER" id="PTHR24305:SF166">
    <property type="entry name" value="CYTOCHROME P450 12A4, MITOCHONDRIAL-RELATED"/>
    <property type="match status" value="1"/>
</dbReference>
<dbReference type="STRING" id="860235.AOZ06_29535"/>
<dbReference type="Gene3D" id="1.10.630.10">
    <property type="entry name" value="Cytochrome P450"/>
    <property type="match status" value="1"/>
</dbReference>
<dbReference type="Pfam" id="PF00067">
    <property type="entry name" value="p450"/>
    <property type="match status" value="1"/>
</dbReference>
<evidence type="ECO:0000256" key="1">
    <source>
        <dbReference type="ARBA" id="ARBA00010617"/>
    </source>
</evidence>
<keyword evidence="5" id="KW-0812">Transmembrane</keyword>
<reference evidence="6 7" key="1">
    <citation type="submission" date="2015-07" db="EMBL/GenBank/DDBJ databases">
        <title>Genome sequencing of Kibdelosporangium phytohabitans.</title>
        <authorList>
            <person name="Qin S."/>
            <person name="Xing K."/>
        </authorList>
    </citation>
    <scope>NUCLEOTIDE SEQUENCE [LARGE SCALE GENOMIC DNA]</scope>
    <source>
        <strain evidence="6 7">KLBMP1111</strain>
    </source>
</reference>
<dbReference type="RefSeq" id="WP_054292387.1">
    <property type="nucleotide sequence ID" value="NZ_CP012752.1"/>
</dbReference>
<evidence type="ECO:0000256" key="5">
    <source>
        <dbReference type="SAM" id="Phobius"/>
    </source>
</evidence>
<dbReference type="PRINTS" id="PR00465">
    <property type="entry name" value="EP450IV"/>
</dbReference>
<gene>
    <name evidence="6" type="ORF">AOZ06_29535</name>
</gene>
<dbReference type="InterPro" id="IPR050121">
    <property type="entry name" value="Cytochrome_P450_monoxygenase"/>
</dbReference>
<accession>A0A0N9I780</accession>
<dbReference type="GO" id="GO:0016705">
    <property type="term" value="F:oxidoreductase activity, acting on paired donors, with incorporation or reduction of molecular oxygen"/>
    <property type="evidence" value="ECO:0007669"/>
    <property type="project" value="InterPro"/>
</dbReference>
<comment type="similarity">
    <text evidence="1">Belongs to the cytochrome P450 family.</text>
</comment>
<organism evidence="6 7">
    <name type="scientific">Kibdelosporangium phytohabitans</name>
    <dbReference type="NCBI Taxonomy" id="860235"/>
    <lineage>
        <taxon>Bacteria</taxon>
        <taxon>Bacillati</taxon>
        <taxon>Actinomycetota</taxon>
        <taxon>Actinomycetes</taxon>
        <taxon>Pseudonocardiales</taxon>
        <taxon>Pseudonocardiaceae</taxon>
        <taxon>Kibdelosporangium</taxon>
    </lineage>
</organism>
<dbReference type="PANTHER" id="PTHR24305">
    <property type="entry name" value="CYTOCHROME P450"/>
    <property type="match status" value="1"/>
</dbReference>
<feature type="binding site" description="axial binding residue" evidence="4">
    <location>
        <position position="356"/>
    </location>
    <ligand>
        <name>heme</name>
        <dbReference type="ChEBI" id="CHEBI:30413"/>
    </ligand>
    <ligandPart>
        <name>Fe</name>
        <dbReference type="ChEBI" id="CHEBI:18248"/>
    </ligandPart>
</feature>
<keyword evidence="7" id="KW-1185">Reference proteome</keyword>
<dbReference type="InterPro" id="IPR002403">
    <property type="entry name" value="Cyt_P450_E_grp-IV"/>
</dbReference>
<evidence type="ECO:0000313" key="6">
    <source>
        <dbReference type="EMBL" id="ALG10484.1"/>
    </source>
</evidence>
<dbReference type="GO" id="GO:0004497">
    <property type="term" value="F:monooxygenase activity"/>
    <property type="evidence" value="ECO:0007669"/>
    <property type="project" value="InterPro"/>
</dbReference>
<keyword evidence="2 4" id="KW-0479">Metal-binding</keyword>
<name>A0A0N9I780_9PSEU</name>
<dbReference type="EMBL" id="CP012752">
    <property type="protein sequence ID" value="ALG10484.1"/>
    <property type="molecule type" value="Genomic_DNA"/>
</dbReference>
<dbReference type="OrthoDB" id="500678at2"/>
<keyword evidence="5" id="KW-1133">Transmembrane helix</keyword>
<dbReference type="SUPFAM" id="SSF48264">
    <property type="entry name" value="Cytochrome P450"/>
    <property type="match status" value="1"/>
</dbReference>
<dbReference type="GO" id="GO:0020037">
    <property type="term" value="F:heme binding"/>
    <property type="evidence" value="ECO:0007669"/>
    <property type="project" value="InterPro"/>
</dbReference>
<proteinExistence type="inferred from homology"/>
<evidence type="ECO:0000256" key="4">
    <source>
        <dbReference type="PIRSR" id="PIRSR602403-1"/>
    </source>
</evidence>
<comment type="cofactor">
    <cofactor evidence="4">
        <name>heme</name>
        <dbReference type="ChEBI" id="CHEBI:30413"/>
    </cofactor>
</comment>
<dbReference type="InterPro" id="IPR036396">
    <property type="entry name" value="Cyt_P450_sf"/>
</dbReference>
<keyword evidence="3 4" id="KW-0408">Iron</keyword>